<sequence length="304" mass="32435">MHPKTIFGGAVAFAATIAATMASAQTIGFSQVGSEGDWRPAFSANMQESAKEFGIDLKFANAQGKQEEQLRAVRAFIAQGVDAIIVAPVVVTGWDQVLREAKEAEIPVFLVDRDVDVEDKTLYVTRISADFNLEGKLAGAWLATESKGTCKIVELQGTTGSAPAIERKKGFEAVISQFPAMEIVATQSGDFTTEGGKKVMEAFIKSTNNLDGICASFAHNDNMQLGAIQAMKEAGLKPGTDVQMVSVDYVPAIKDALAAGEANASVELRSAVGGFIYPIILDYLKSPTELDKWIVIPSDLHTAN</sequence>
<feature type="signal peptide" evidence="4">
    <location>
        <begin position="1"/>
        <end position="24"/>
    </location>
</feature>
<dbReference type="SUPFAM" id="SSF53822">
    <property type="entry name" value="Periplasmic binding protein-like I"/>
    <property type="match status" value="1"/>
</dbReference>
<organism evidence="6 7">
    <name type="scientific">Aquibium carbonis</name>
    <dbReference type="NCBI Taxonomy" id="2495581"/>
    <lineage>
        <taxon>Bacteria</taxon>
        <taxon>Pseudomonadati</taxon>
        <taxon>Pseudomonadota</taxon>
        <taxon>Alphaproteobacteria</taxon>
        <taxon>Hyphomicrobiales</taxon>
        <taxon>Phyllobacteriaceae</taxon>
        <taxon>Aquibium</taxon>
    </lineage>
</organism>
<feature type="chain" id="PRO_5019258771" evidence="4">
    <location>
        <begin position="25"/>
        <end position="304"/>
    </location>
</feature>
<evidence type="ECO:0000259" key="5">
    <source>
        <dbReference type="Pfam" id="PF13407"/>
    </source>
</evidence>
<evidence type="ECO:0000256" key="1">
    <source>
        <dbReference type="ARBA" id="ARBA00004196"/>
    </source>
</evidence>
<dbReference type="Pfam" id="PF13407">
    <property type="entry name" value="Peripla_BP_4"/>
    <property type="match status" value="1"/>
</dbReference>
<dbReference type="GO" id="GO:0030313">
    <property type="term" value="C:cell envelope"/>
    <property type="evidence" value="ECO:0007669"/>
    <property type="project" value="UniProtKB-SubCell"/>
</dbReference>
<dbReference type="Gene3D" id="3.40.50.2300">
    <property type="match status" value="2"/>
</dbReference>
<gene>
    <name evidence="6" type="ORF">EJC49_22315</name>
</gene>
<protein>
    <submittedName>
        <fullName evidence="6">ABC transporter substrate-binding protein</fullName>
    </submittedName>
</protein>
<comment type="caution">
    <text evidence="6">The sequence shown here is derived from an EMBL/GenBank/DDBJ whole genome shotgun (WGS) entry which is preliminary data.</text>
</comment>
<accession>A0A429YPY3</accession>
<dbReference type="InterPro" id="IPR025997">
    <property type="entry name" value="SBP_2_dom"/>
</dbReference>
<dbReference type="PANTHER" id="PTHR46847">
    <property type="entry name" value="D-ALLOSE-BINDING PERIPLASMIC PROTEIN-RELATED"/>
    <property type="match status" value="1"/>
</dbReference>
<dbReference type="Proteomes" id="UP000278398">
    <property type="component" value="Unassembled WGS sequence"/>
</dbReference>
<dbReference type="OrthoDB" id="9813037at2"/>
<reference evidence="6 7" key="1">
    <citation type="submission" date="2018-12" db="EMBL/GenBank/DDBJ databases">
        <title>Mesorhizobium carbonis sp. nov., isolated from coal mine water.</title>
        <authorList>
            <person name="Xin W."/>
            <person name="Xu Z."/>
            <person name="Xiang F."/>
            <person name="Zhang J."/>
            <person name="Xi L."/>
            <person name="Liu J."/>
        </authorList>
    </citation>
    <scope>NUCLEOTIDE SEQUENCE [LARGE SCALE GENOMIC DNA]</scope>
    <source>
        <strain evidence="6 7">B2.3</strain>
    </source>
</reference>
<keyword evidence="7" id="KW-1185">Reference proteome</keyword>
<feature type="domain" description="Periplasmic binding protein" evidence="5">
    <location>
        <begin position="27"/>
        <end position="266"/>
    </location>
</feature>
<evidence type="ECO:0000313" key="7">
    <source>
        <dbReference type="Proteomes" id="UP000278398"/>
    </source>
</evidence>
<name>A0A429YPY3_9HYPH</name>
<evidence type="ECO:0000256" key="3">
    <source>
        <dbReference type="ARBA" id="ARBA00022729"/>
    </source>
</evidence>
<dbReference type="CDD" id="cd06309">
    <property type="entry name" value="PBP1_galactofuranose_YtfQ-like"/>
    <property type="match status" value="1"/>
</dbReference>
<evidence type="ECO:0000313" key="6">
    <source>
        <dbReference type="EMBL" id="RST83500.1"/>
    </source>
</evidence>
<dbReference type="EMBL" id="RWKW01000102">
    <property type="protein sequence ID" value="RST83500.1"/>
    <property type="molecule type" value="Genomic_DNA"/>
</dbReference>
<comment type="subcellular location">
    <subcellularLocation>
        <location evidence="1">Cell envelope</location>
    </subcellularLocation>
</comment>
<dbReference type="AlphaFoldDB" id="A0A429YPY3"/>
<dbReference type="PANTHER" id="PTHR46847:SF3">
    <property type="entry name" value="GALACTOFURANOSE-BINDING PROTEIN YTFQ"/>
    <property type="match status" value="1"/>
</dbReference>
<dbReference type="InterPro" id="IPR028082">
    <property type="entry name" value="Peripla_BP_I"/>
</dbReference>
<proteinExistence type="inferred from homology"/>
<evidence type="ECO:0000256" key="2">
    <source>
        <dbReference type="ARBA" id="ARBA00007639"/>
    </source>
</evidence>
<keyword evidence="3 4" id="KW-0732">Signal</keyword>
<evidence type="ECO:0000256" key="4">
    <source>
        <dbReference type="SAM" id="SignalP"/>
    </source>
</evidence>
<comment type="similarity">
    <text evidence="2">Belongs to the bacterial solute-binding protein 2 family.</text>
</comment>
<dbReference type="GO" id="GO:0030246">
    <property type="term" value="F:carbohydrate binding"/>
    <property type="evidence" value="ECO:0007669"/>
    <property type="project" value="UniProtKB-ARBA"/>
</dbReference>
<dbReference type="RefSeq" id="WP_126702142.1">
    <property type="nucleotide sequence ID" value="NZ_RWKW01000102.1"/>
</dbReference>